<protein>
    <submittedName>
        <fullName evidence="1">Pas pac sensor hybrid histidine kinase</fullName>
    </submittedName>
</protein>
<evidence type="ECO:0000313" key="1">
    <source>
        <dbReference type="EMBL" id="KOB75275.1"/>
    </source>
</evidence>
<keyword evidence="2" id="KW-1185">Reference proteome</keyword>
<dbReference type="Proteomes" id="UP000037510">
    <property type="component" value="Unassembled WGS sequence"/>
</dbReference>
<name>A0A0L7LIN8_OPEBR</name>
<proteinExistence type="predicted"/>
<dbReference type="GO" id="GO:0016301">
    <property type="term" value="F:kinase activity"/>
    <property type="evidence" value="ECO:0007669"/>
    <property type="project" value="UniProtKB-KW"/>
</dbReference>
<dbReference type="AlphaFoldDB" id="A0A0L7LIN8"/>
<keyword evidence="1" id="KW-0418">Kinase</keyword>
<evidence type="ECO:0000313" key="2">
    <source>
        <dbReference type="Proteomes" id="UP000037510"/>
    </source>
</evidence>
<reference evidence="1 2" key="1">
    <citation type="journal article" date="2015" name="Genome Biol. Evol.">
        <title>The genome of winter moth (Operophtera brumata) provides a genomic perspective on sexual dimorphism and phenology.</title>
        <authorList>
            <person name="Derks M.F."/>
            <person name="Smit S."/>
            <person name="Salis L."/>
            <person name="Schijlen E."/>
            <person name="Bossers A."/>
            <person name="Mateman C."/>
            <person name="Pijl A.S."/>
            <person name="de Ridder D."/>
            <person name="Groenen M.A."/>
            <person name="Visser M.E."/>
            <person name="Megens H.J."/>
        </authorList>
    </citation>
    <scope>NUCLEOTIDE SEQUENCE [LARGE SCALE GENOMIC DNA]</scope>
    <source>
        <strain evidence="1">WM2013NL</strain>
        <tissue evidence="1">Head and thorax</tissue>
    </source>
</reference>
<dbReference type="EMBL" id="JTDY01000961">
    <property type="protein sequence ID" value="KOB75275.1"/>
    <property type="molecule type" value="Genomic_DNA"/>
</dbReference>
<organism evidence="1 2">
    <name type="scientific">Operophtera brumata</name>
    <name type="common">Winter moth</name>
    <name type="synonym">Phalaena brumata</name>
    <dbReference type="NCBI Taxonomy" id="104452"/>
    <lineage>
        <taxon>Eukaryota</taxon>
        <taxon>Metazoa</taxon>
        <taxon>Ecdysozoa</taxon>
        <taxon>Arthropoda</taxon>
        <taxon>Hexapoda</taxon>
        <taxon>Insecta</taxon>
        <taxon>Pterygota</taxon>
        <taxon>Neoptera</taxon>
        <taxon>Endopterygota</taxon>
        <taxon>Lepidoptera</taxon>
        <taxon>Glossata</taxon>
        <taxon>Ditrysia</taxon>
        <taxon>Geometroidea</taxon>
        <taxon>Geometridae</taxon>
        <taxon>Larentiinae</taxon>
        <taxon>Operophtera</taxon>
    </lineage>
</organism>
<sequence>MCLSPNINYKKLQNIYVLRPYYGLKKTTPLEKEQMRRANVLLSTFGKPRQQRTSSSMDQNNMEHIIHYTSDDYSDRVFMRSPTVSQTTNQSLNVFLDEDPFDYDIVNIDVSLLTIGRTSSTDYMKALYIQAAQRYGFRTIYL</sequence>
<accession>A0A0L7LIN8</accession>
<keyword evidence="1" id="KW-0808">Transferase</keyword>
<comment type="caution">
    <text evidence="1">The sequence shown here is derived from an EMBL/GenBank/DDBJ whole genome shotgun (WGS) entry which is preliminary data.</text>
</comment>
<gene>
    <name evidence="1" type="ORF">OBRU01_07900</name>
</gene>